<evidence type="ECO:0000313" key="3">
    <source>
        <dbReference type="Proteomes" id="UP000540989"/>
    </source>
</evidence>
<dbReference type="InterPro" id="IPR019734">
    <property type="entry name" value="TPR_rpt"/>
</dbReference>
<proteinExistence type="predicted"/>
<protein>
    <submittedName>
        <fullName evidence="2">Flp pilus assembly protein TadD</fullName>
    </submittedName>
</protein>
<dbReference type="Gene3D" id="1.25.40.10">
    <property type="entry name" value="Tetratricopeptide repeat domain"/>
    <property type="match status" value="1"/>
</dbReference>
<accession>A0A7W7ZKQ5</accession>
<keyword evidence="3" id="KW-1185">Reference proteome</keyword>
<sequence>AYYSLGGISQQRGQVDKALTYYRKVLQIDPSDQNTIANMTMLYRQAQ</sequence>
<name>A0A7W7ZKQ5_9BACT</name>
<dbReference type="PROSITE" id="PS50005">
    <property type="entry name" value="TPR"/>
    <property type="match status" value="1"/>
</dbReference>
<feature type="repeat" description="TPR" evidence="1">
    <location>
        <begin position="1"/>
        <end position="32"/>
    </location>
</feature>
<dbReference type="AlphaFoldDB" id="A0A7W7ZKQ5"/>
<dbReference type="Proteomes" id="UP000540989">
    <property type="component" value="Unassembled WGS sequence"/>
</dbReference>
<organism evidence="2 3">
    <name type="scientific">Granulicella aggregans</name>
    <dbReference type="NCBI Taxonomy" id="474949"/>
    <lineage>
        <taxon>Bacteria</taxon>
        <taxon>Pseudomonadati</taxon>
        <taxon>Acidobacteriota</taxon>
        <taxon>Terriglobia</taxon>
        <taxon>Terriglobales</taxon>
        <taxon>Acidobacteriaceae</taxon>
        <taxon>Granulicella</taxon>
    </lineage>
</organism>
<keyword evidence="1" id="KW-0802">TPR repeat</keyword>
<evidence type="ECO:0000256" key="1">
    <source>
        <dbReference type="PROSITE-ProRule" id="PRU00339"/>
    </source>
</evidence>
<gene>
    <name evidence="2" type="ORF">HDF16_006408</name>
</gene>
<reference evidence="2 3" key="1">
    <citation type="submission" date="2020-08" db="EMBL/GenBank/DDBJ databases">
        <title>Genomic Encyclopedia of Type Strains, Phase IV (KMG-V): Genome sequencing to study the core and pangenomes of soil and plant-associated prokaryotes.</title>
        <authorList>
            <person name="Whitman W."/>
        </authorList>
    </citation>
    <scope>NUCLEOTIDE SEQUENCE [LARGE SCALE GENOMIC DNA]</scope>
    <source>
        <strain evidence="2 3">M8UP14</strain>
    </source>
</reference>
<dbReference type="Pfam" id="PF00515">
    <property type="entry name" value="TPR_1"/>
    <property type="match status" value="1"/>
</dbReference>
<dbReference type="InterPro" id="IPR011990">
    <property type="entry name" value="TPR-like_helical_dom_sf"/>
</dbReference>
<comment type="caution">
    <text evidence="2">The sequence shown here is derived from an EMBL/GenBank/DDBJ whole genome shotgun (WGS) entry which is preliminary data.</text>
</comment>
<evidence type="ECO:0000313" key="2">
    <source>
        <dbReference type="EMBL" id="MBB5061672.1"/>
    </source>
</evidence>
<dbReference type="PROSITE" id="PS50293">
    <property type="entry name" value="TPR_REGION"/>
    <property type="match status" value="1"/>
</dbReference>
<feature type="non-terminal residue" evidence="2">
    <location>
        <position position="1"/>
    </location>
</feature>
<dbReference type="EMBL" id="JACHIP010000080">
    <property type="protein sequence ID" value="MBB5061672.1"/>
    <property type="molecule type" value="Genomic_DNA"/>
</dbReference>
<dbReference type="SUPFAM" id="SSF48452">
    <property type="entry name" value="TPR-like"/>
    <property type="match status" value="1"/>
</dbReference>